<accession>A0ACB9EV39</accession>
<keyword evidence="2" id="KW-1185">Reference proteome</keyword>
<sequence length="133" mass="15091">MFMYRRKKGTNFRVVQFWLAASGRAKWIHFARVNPGATGMSAKCIRRFKPGQGFWEQWEHGACSGYSSKHRWVLKTGFPNGKSLLGFLQEDWIEVLACLWELKAWRTSVIGNLSLFLGDGGLETSNSEVLACS</sequence>
<dbReference type="Proteomes" id="UP001056120">
    <property type="component" value="Linkage Group LG17"/>
</dbReference>
<reference evidence="2" key="1">
    <citation type="journal article" date="2022" name="Mol. Ecol. Resour.">
        <title>The genomes of chicory, endive, great burdock and yacon provide insights into Asteraceae palaeo-polyploidization history and plant inulin production.</title>
        <authorList>
            <person name="Fan W."/>
            <person name="Wang S."/>
            <person name="Wang H."/>
            <person name="Wang A."/>
            <person name="Jiang F."/>
            <person name="Liu H."/>
            <person name="Zhao H."/>
            <person name="Xu D."/>
            <person name="Zhang Y."/>
        </authorList>
    </citation>
    <scope>NUCLEOTIDE SEQUENCE [LARGE SCALE GENOMIC DNA]</scope>
    <source>
        <strain evidence="2">cv. Yunnan</strain>
    </source>
</reference>
<organism evidence="1 2">
    <name type="scientific">Smallanthus sonchifolius</name>
    <dbReference type="NCBI Taxonomy" id="185202"/>
    <lineage>
        <taxon>Eukaryota</taxon>
        <taxon>Viridiplantae</taxon>
        <taxon>Streptophyta</taxon>
        <taxon>Embryophyta</taxon>
        <taxon>Tracheophyta</taxon>
        <taxon>Spermatophyta</taxon>
        <taxon>Magnoliopsida</taxon>
        <taxon>eudicotyledons</taxon>
        <taxon>Gunneridae</taxon>
        <taxon>Pentapetalae</taxon>
        <taxon>asterids</taxon>
        <taxon>campanulids</taxon>
        <taxon>Asterales</taxon>
        <taxon>Asteraceae</taxon>
        <taxon>Asteroideae</taxon>
        <taxon>Heliantheae alliance</taxon>
        <taxon>Millerieae</taxon>
        <taxon>Smallanthus</taxon>
    </lineage>
</organism>
<evidence type="ECO:0000313" key="2">
    <source>
        <dbReference type="Proteomes" id="UP001056120"/>
    </source>
</evidence>
<protein>
    <submittedName>
        <fullName evidence="1">Uncharacterized protein</fullName>
    </submittedName>
</protein>
<name>A0ACB9EV39_9ASTR</name>
<dbReference type="EMBL" id="CM042034">
    <property type="protein sequence ID" value="KAI3762586.1"/>
    <property type="molecule type" value="Genomic_DNA"/>
</dbReference>
<reference evidence="1 2" key="2">
    <citation type="journal article" date="2022" name="Mol. Ecol. Resour.">
        <title>The genomes of chicory, endive, great burdock and yacon provide insights into Asteraceae paleo-polyploidization history and plant inulin production.</title>
        <authorList>
            <person name="Fan W."/>
            <person name="Wang S."/>
            <person name="Wang H."/>
            <person name="Wang A."/>
            <person name="Jiang F."/>
            <person name="Liu H."/>
            <person name="Zhao H."/>
            <person name="Xu D."/>
            <person name="Zhang Y."/>
        </authorList>
    </citation>
    <scope>NUCLEOTIDE SEQUENCE [LARGE SCALE GENOMIC DNA]</scope>
    <source>
        <strain evidence="2">cv. Yunnan</strain>
        <tissue evidence="1">Leaves</tissue>
    </source>
</reference>
<gene>
    <name evidence="1" type="ORF">L1987_53020</name>
</gene>
<proteinExistence type="predicted"/>
<evidence type="ECO:0000313" key="1">
    <source>
        <dbReference type="EMBL" id="KAI3762586.1"/>
    </source>
</evidence>
<comment type="caution">
    <text evidence="1">The sequence shown here is derived from an EMBL/GenBank/DDBJ whole genome shotgun (WGS) entry which is preliminary data.</text>
</comment>